<evidence type="ECO:0000313" key="1">
    <source>
        <dbReference type="EMBL" id="EFC52449.1"/>
    </source>
</evidence>
<gene>
    <name evidence="1" type="ORF">NEISUBOT_04195</name>
</gene>
<comment type="caution">
    <text evidence="1">The sequence shown here is derived from an EMBL/GenBank/DDBJ whole genome shotgun (WGS) entry which is preliminary data.</text>
</comment>
<evidence type="ECO:0000313" key="2">
    <source>
        <dbReference type="Proteomes" id="UP000004621"/>
    </source>
</evidence>
<dbReference type="RefSeq" id="WP_004519839.1">
    <property type="nucleotide sequence ID" value="NZ_ACEO02000004.1"/>
</dbReference>
<dbReference type="AlphaFoldDB" id="A0A9W5IRI4"/>
<dbReference type="EMBL" id="ACEO02000004">
    <property type="protein sequence ID" value="EFC52449.1"/>
    <property type="molecule type" value="Genomic_DNA"/>
</dbReference>
<evidence type="ECO:0008006" key="3">
    <source>
        <dbReference type="Google" id="ProtNLM"/>
    </source>
</evidence>
<organism evidence="1 2">
    <name type="scientific">Neisseria subflava NJ9703</name>
    <dbReference type="NCBI Taxonomy" id="546268"/>
    <lineage>
        <taxon>Bacteria</taxon>
        <taxon>Pseudomonadati</taxon>
        <taxon>Pseudomonadota</taxon>
        <taxon>Betaproteobacteria</taxon>
        <taxon>Neisseriales</taxon>
        <taxon>Neisseriaceae</taxon>
        <taxon>Neisseria</taxon>
    </lineage>
</organism>
<reference evidence="1 2" key="1">
    <citation type="submission" date="2010-01" db="EMBL/GenBank/DDBJ databases">
        <authorList>
            <person name="Weinstock G."/>
            <person name="Sodergren E."/>
            <person name="Clifton S."/>
            <person name="Fulton L."/>
            <person name="Fulton B."/>
            <person name="Courtney L."/>
            <person name="Fronick C."/>
            <person name="Harrison M."/>
            <person name="Strong C."/>
            <person name="Farmer C."/>
            <person name="Delahaunty K."/>
            <person name="Markovic C."/>
            <person name="Hall O."/>
            <person name="Minx P."/>
            <person name="Tomlinson C."/>
            <person name="Mitreva M."/>
            <person name="Nelson J."/>
            <person name="Hou S."/>
            <person name="Wollam A."/>
            <person name="Pepin K.H."/>
            <person name="Johnson M."/>
            <person name="Bhonagiri V."/>
            <person name="Nash W.E."/>
            <person name="Warren W."/>
            <person name="Chinwalla A."/>
            <person name="Mardis E.R."/>
            <person name="Wilson R.K."/>
        </authorList>
    </citation>
    <scope>NUCLEOTIDE SEQUENCE [LARGE SCALE GENOMIC DNA]</scope>
    <source>
        <strain evidence="1 2">NJ9703</strain>
    </source>
</reference>
<dbReference type="Proteomes" id="UP000004621">
    <property type="component" value="Unassembled WGS sequence"/>
</dbReference>
<sequence>MNIRTPLACTLLLCACSESVKNEFKEEFTQSFRTEFVRSATEACVEKASGKNPFDSATTEKICRCIGEKTVDQINPEEATSLLGGSDSISDELKKRIKDASIACTKEVLGMAESKTK</sequence>
<dbReference type="PROSITE" id="PS51257">
    <property type="entry name" value="PROKAR_LIPOPROTEIN"/>
    <property type="match status" value="1"/>
</dbReference>
<name>A0A9W5IRI4_NEISU</name>
<accession>A0A9W5IRI4</accession>
<protein>
    <recommendedName>
        <fullName evidence="3">Lipoprotein</fullName>
    </recommendedName>
</protein>
<proteinExistence type="predicted"/>